<dbReference type="PANTHER" id="PTHR24416:SF317">
    <property type="entry name" value="MUSCLE, SKELETAL RECEPTOR TYROSINE-PROTEIN KINASE"/>
    <property type="match status" value="1"/>
</dbReference>
<evidence type="ECO:0000256" key="9">
    <source>
        <dbReference type="ARBA" id="ARBA00022729"/>
    </source>
</evidence>
<dbReference type="PROSITE" id="PS50011">
    <property type="entry name" value="PROTEIN_KINASE_DOM"/>
    <property type="match status" value="1"/>
</dbReference>
<evidence type="ECO:0000313" key="28">
    <source>
        <dbReference type="Proteomes" id="UP000494040"/>
    </source>
</evidence>
<evidence type="ECO:0000256" key="3">
    <source>
        <dbReference type="ARBA" id="ARBA00022473"/>
    </source>
</evidence>
<evidence type="ECO:0000256" key="10">
    <source>
        <dbReference type="ARBA" id="ARBA00022741"/>
    </source>
</evidence>
<dbReference type="InterPro" id="IPR008266">
    <property type="entry name" value="Tyr_kinase_AS"/>
</dbReference>
<dbReference type="PROSITE" id="PS50038">
    <property type="entry name" value="FZ"/>
    <property type="match status" value="1"/>
</dbReference>
<dbReference type="InterPro" id="IPR036790">
    <property type="entry name" value="Frizzled_dom_sf"/>
</dbReference>
<comment type="subcellular location">
    <subcellularLocation>
        <location evidence="1">Cell membrane</location>
        <topology evidence="1">Single-pass type I membrane protein</topology>
    </subcellularLocation>
</comment>
<feature type="transmembrane region" description="Helical" evidence="22">
    <location>
        <begin position="291"/>
        <end position="313"/>
    </location>
</feature>
<dbReference type="GO" id="GO:0005886">
    <property type="term" value="C:plasma membrane"/>
    <property type="evidence" value="ECO:0007669"/>
    <property type="project" value="UniProtKB-SubCell"/>
</dbReference>
<organism evidence="27 28">
    <name type="scientific">Cimex lectularius</name>
    <name type="common">Bed bug</name>
    <name type="synonym">Acanthia lectularia</name>
    <dbReference type="NCBI Taxonomy" id="79782"/>
    <lineage>
        <taxon>Eukaryota</taxon>
        <taxon>Metazoa</taxon>
        <taxon>Ecdysozoa</taxon>
        <taxon>Arthropoda</taxon>
        <taxon>Hexapoda</taxon>
        <taxon>Insecta</taxon>
        <taxon>Pterygota</taxon>
        <taxon>Neoptera</taxon>
        <taxon>Paraneoptera</taxon>
        <taxon>Hemiptera</taxon>
        <taxon>Heteroptera</taxon>
        <taxon>Panheteroptera</taxon>
        <taxon>Cimicomorpha</taxon>
        <taxon>Cimicidae</taxon>
        <taxon>Cimex</taxon>
    </lineage>
</organism>
<dbReference type="EnsemblMetazoa" id="XM_014384415.2">
    <property type="protein sequence ID" value="XP_014239901.1"/>
    <property type="gene ID" value="LOC106661174"/>
</dbReference>
<dbReference type="PROSITE" id="PS50070">
    <property type="entry name" value="KRINGLE_2"/>
    <property type="match status" value="1"/>
</dbReference>
<dbReference type="SMART" id="SM00219">
    <property type="entry name" value="TyrKc"/>
    <property type="match status" value="1"/>
</dbReference>
<dbReference type="Pfam" id="PF07714">
    <property type="entry name" value="PK_Tyr_Ser-Thr"/>
    <property type="match status" value="1"/>
</dbReference>
<evidence type="ECO:0000256" key="19">
    <source>
        <dbReference type="ARBA" id="ARBA00051243"/>
    </source>
</evidence>
<dbReference type="Pfam" id="PF00051">
    <property type="entry name" value="Kringle"/>
    <property type="match status" value="1"/>
</dbReference>
<comment type="catalytic activity">
    <reaction evidence="19">
        <text>L-tyrosyl-[protein] + ATP = O-phospho-L-tyrosyl-[protein] + ADP + H(+)</text>
        <dbReference type="Rhea" id="RHEA:10596"/>
        <dbReference type="Rhea" id="RHEA-COMP:10136"/>
        <dbReference type="Rhea" id="RHEA-COMP:20101"/>
        <dbReference type="ChEBI" id="CHEBI:15378"/>
        <dbReference type="ChEBI" id="CHEBI:30616"/>
        <dbReference type="ChEBI" id="CHEBI:46858"/>
        <dbReference type="ChEBI" id="CHEBI:61978"/>
        <dbReference type="ChEBI" id="CHEBI:456216"/>
        <dbReference type="EC" id="2.7.10.1"/>
    </reaction>
</comment>
<keyword evidence="14 22" id="KW-0472">Membrane</keyword>
<evidence type="ECO:0000256" key="4">
    <source>
        <dbReference type="ARBA" id="ARBA00022475"/>
    </source>
</evidence>
<dbReference type="Gene3D" id="3.30.200.20">
    <property type="entry name" value="Phosphorylase Kinase, domain 1"/>
    <property type="match status" value="1"/>
</dbReference>
<dbReference type="PRINTS" id="PR00018">
    <property type="entry name" value="KRINGLE"/>
</dbReference>
<dbReference type="Gene3D" id="1.10.2000.10">
    <property type="entry name" value="Frizzled cysteine-rich domain"/>
    <property type="match status" value="1"/>
</dbReference>
<evidence type="ECO:0000256" key="11">
    <source>
        <dbReference type="ARBA" id="ARBA00022777"/>
    </source>
</evidence>
<feature type="signal peptide" evidence="23">
    <location>
        <begin position="1"/>
        <end position="33"/>
    </location>
</feature>
<keyword evidence="13 22" id="KW-1133">Transmembrane helix</keyword>
<dbReference type="CTD" id="203447"/>
<dbReference type="InterPro" id="IPR000001">
    <property type="entry name" value="Kringle"/>
</dbReference>
<dbReference type="CDD" id="cd00108">
    <property type="entry name" value="KR"/>
    <property type="match status" value="1"/>
</dbReference>
<evidence type="ECO:0000256" key="8">
    <source>
        <dbReference type="ARBA" id="ARBA00022692"/>
    </source>
</evidence>
<dbReference type="FunFam" id="3.30.200.20:FF:000159">
    <property type="entry name" value="muscle, skeletal receptor tyrosine-protein kinase"/>
    <property type="match status" value="1"/>
</dbReference>
<evidence type="ECO:0000256" key="1">
    <source>
        <dbReference type="ARBA" id="ARBA00004251"/>
    </source>
</evidence>
<evidence type="ECO:0000313" key="27">
    <source>
        <dbReference type="EnsemblMetazoa" id="XP_014239901.1"/>
    </source>
</evidence>
<dbReference type="PROSITE" id="PS00109">
    <property type="entry name" value="PROTEIN_KINASE_TYR"/>
    <property type="match status" value="1"/>
</dbReference>
<dbReference type="OrthoDB" id="2431000at2759"/>
<evidence type="ECO:0000256" key="7">
    <source>
        <dbReference type="ARBA" id="ARBA00022679"/>
    </source>
</evidence>
<reference evidence="27" key="1">
    <citation type="submission" date="2022-01" db="UniProtKB">
        <authorList>
            <consortium name="EnsemblMetazoa"/>
        </authorList>
    </citation>
    <scope>IDENTIFICATION</scope>
</reference>
<evidence type="ECO:0000256" key="16">
    <source>
        <dbReference type="ARBA" id="ARBA00023157"/>
    </source>
</evidence>
<dbReference type="SUPFAM" id="SSF57440">
    <property type="entry name" value="Kringle-like"/>
    <property type="match status" value="1"/>
</dbReference>
<dbReference type="InterPro" id="IPR020067">
    <property type="entry name" value="Frizzled_dom"/>
</dbReference>
<keyword evidence="18" id="KW-0325">Glycoprotein</keyword>
<keyword evidence="12 21" id="KW-0067">ATP-binding</keyword>
<dbReference type="EC" id="2.7.10.1" evidence="2"/>
<feature type="domain" description="Kringle" evidence="26">
    <location>
        <begin position="189"/>
        <end position="268"/>
    </location>
</feature>
<keyword evidence="3" id="KW-0217">Developmental protein</keyword>
<feature type="domain" description="Protein kinase" evidence="24">
    <location>
        <begin position="365"/>
        <end position="640"/>
    </location>
</feature>
<accession>A0A8I6TCS4</accession>
<dbReference type="GO" id="GO:0005524">
    <property type="term" value="F:ATP binding"/>
    <property type="evidence" value="ECO:0007669"/>
    <property type="project" value="UniProtKB-UniRule"/>
</dbReference>
<dbReference type="InterPro" id="IPR020635">
    <property type="entry name" value="Tyr_kinase_cat_dom"/>
</dbReference>
<feature type="domain" description="FZ" evidence="25">
    <location>
        <begin position="37"/>
        <end position="176"/>
    </location>
</feature>
<dbReference type="InterPro" id="IPR000719">
    <property type="entry name" value="Prot_kinase_dom"/>
</dbReference>
<evidence type="ECO:0000256" key="22">
    <source>
        <dbReference type="SAM" id="Phobius"/>
    </source>
</evidence>
<dbReference type="InterPro" id="IPR013806">
    <property type="entry name" value="Kringle-like"/>
</dbReference>
<keyword evidence="9 23" id="KW-0732">Signal</keyword>
<evidence type="ECO:0000256" key="5">
    <source>
        <dbReference type="ARBA" id="ARBA00022553"/>
    </source>
</evidence>
<protein>
    <recommendedName>
        <fullName evidence="2">receptor protein-tyrosine kinase</fullName>
        <ecNumber evidence="2">2.7.10.1</ecNumber>
    </recommendedName>
</protein>
<keyword evidence="6 20" id="KW-0420">Kringle</keyword>
<evidence type="ECO:0000256" key="2">
    <source>
        <dbReference type="ARBA" id="ARBA00011902"/>
    </source>
</evidence>
<evidence type="ECO:0000256" key="17">
    <source>
        <dbReference type="ARBA" id="ARBA00023170"/>
    </source>
</evidence>
<proteinExistence type="predicted"/>
<keyword evidence="17" id="KW-0675">Receptor</keyword>
<dbReference type="SUPFAM" id="SSF56112">
    <property type="entry name" value="Protein kinase-like (PK-like)"/>
    <property type="match status" value="1"/>
</dbReference>
<evidence type="ECO:0000256" key="15">
    <source>
        <dbReference type="ARBA" id="ARBA00023137"/>
    </source>
</evidence>
<keyword evidence="4" id="KW-1003">Cell membrane</keyword>
<dbReference type="InterPro" id="IPR050122">
    <property type="entry name" value="RTK"/>
</dbReference>
<keyword evidence="28" id="KW-1185">Reference proteome</keyword>
<dbReference type="Gene3D" id="1.10.510.10">
    <property type="entry name" value="Transferase(Phosphotransferase) domain 1"/>
    <property type="match status" value="1"/>
</dbReference>
<dbReference type="GO" id="GO:0017147">
    <property type="term" value="F:Wnt-protein binding"/>
    <property type="evidence" value="ECO:0007669"/>
    <property type="project" value="TreeGrafter"/>
</dbReference>
<evidence type="ECO:0000256" key="6">
    <source>
        <dbReference type="ARBA" id="ARBA00022572"/>
    </source>
</evidence>
<keyword evidence="16" id="KW-1015">Disulfide bond</keyword>
<evidence type="ECO:0000256" key="12">
    <source>
        <dbReference type="ARBA" id="ARBA00022840"/>
    </source>
</evidence>
<dbReference type="Gene3D" id="2.40.20.10">
    <property type="entry name" value="Plasminogen Kringle 4"/>
    <property type="match status" value="1"/>
</dbReference>
<dbReference type="GeneID" id="106661174"/>
<keyword evidence="8 22" id="KW-0812">Transmembrane</keyword>
<evidence type="ECO:0000256" key="13">
    <source>
        <dbReference type="ARBA" id="ARBA00022989"/>
    </source>
</evidence>
<sequence>MFHLVPRKGRTSSTNMQTTAFLFLALHLALAVAYTKKPSGRCAPYGGKICKNYLSGFVWFNESGANIGSWKNEHITASLWEEIISNKKEPCKSAAATLLCAYAFPQCVPRDNDSVPLPLCYEDCIAVKGLLCFTEWALIEDNKNRNIFLKSRGHFTLPDCEALPKYNNQTPTCSWTKLTEIKKDEVTTDCIIGRGRWYLGKKNVTKDGIPCQRWDSNTPHAHETPIDIFPEIQNAENYCRNVGGVSVKPWCYTMDSKERWQPCDIPQCNLTESKVFEKNELTMDTFFAPTYMIMFGGAGFITIVLILLLFLLCQRMVHHRRNYHQTPTRDANIDLEKLPSNTAYHTAGTCLNPKLEKLEFPRNDIIYVQDLGQGAFGRVFQAKAPGLLKGEEFTLVAVKMLKEEASEDLQIDFEREACLLACFDHPNIVKLLGVCAVGKPMCLLFEYMGRGDLNEFLRSCSPSNYIVHSTDGGDLYKDIQLTTPDLLKIAQQIASGMVYLSDRKFVHRDLATRNCLIDDSMTVKIADFGLSQKMYLQDYYKGDEHDAIPVRWMPLESILYNKYTIESDVWAFGVCLWEIFSFALQPYYGMTHEEVVKYIKEGNVLQCPDNTPKTIYTLMKSCWNKKPALRPSFRIVHQTLESILEDMLRDQSQPTSTLLQRRNV</sequence>
<comment type="caution">
    <text evidence="20">Lacks conserved residue(s) required for the propagation of feature annotation.</text>
</comment>
<feature type="binding site" evidence="21">
    <location>
        <position position="399"/>
    </location>
    <ligand>
        <name>ATP</name>
        <dbReference type="ChEBI" id="CHEBI:30616"/>
    </ligand>
</feature>
<dbReference type="SMART" id="SM00130">
    <property type="entry name" value="KR"/>
    <property type="match status" value="1"/>
</dbReference>
<evidence type="ECO:0000259" key="25">
    <source>
        <dbReference type="PROSITE" id="PS50038"/>
    </source>
</evidence>
<dbReference type="PANTHER" id="PTHR24416">
    <property type="entry name" value="TYROSINE-PROTEIN KINASE RECEPTOR"/>
    <property type="match status" value="1"/>
</dbReference>
<dbReference type="InterPro" id="IPR011009">
    <property type="entry name" value="Kinase-like_dom_sf"/>
</dbReference>
<evidence type="ECO:0000256" key="20">
    <source>
        <dbReference type="PROSITE-ProRule" id="PRU00121"/>
    </source>
</evidence>
<dbReference type="PROSITE" id="PS00021">
    <property type="entry name" value="KRINGLE_1"/>
    <property type="match status" value="1"/>
</dbReference>
<dbReference type="InterPro" id="IPR017441">
    <property type="entry name" value="Protein_kinase_ATP_BS"/>
</dbReference>
<dbReference type="FunFam" id="1.10.2000.10:FF:000009">
    <property type="entry name" value="Muscle, skeletal, receptor tyrosine kinase"/>
    <property type="match status" value="1"/>
</dbReference>
<dbReference type="AlphaFoldDB" id="A0A8I6TCS4"/>
<dbReference type="GO" id="GO:0007169">
    <property type="term" value="P:cell surface receptor protein tyrosine kinase signaling pathway"/>
    <property type="evidence" value="ECO:0007669"/>
    <property type="project" value="TreeGrafter"/>
</dbReference>
<keyword evidence="15" id="KW-0829">Tyrosine-protein kinase</keyword>
<name>A0A8I6TCS4_CIMLE</name>
<feature type="chain" id="PRO_5035269141" description="receptor protein-tyrosine kinase" evidence="23">
    <location>
        <begin position="34"/>
        <end position="664"/>
    </location>
</feature>
<dbReference type="OMA" id="SECKAML"/>
<evidence type="ECO:0000256" key="14">
    <source>
        <dbReference type="ARBA" id="ARBA00023136"/>
    </source>
</evidence>
<dbReference type="KEGG" id="clec:106661174"/>
<dbReference type="Proteomes" id="UP000494040">
    <property type="component" value="Unassembled WGS sequence"/>
</dbReference>
<evidence type="ECO:0000256" key="23">
    <source>
        <dbReference type="SAM" id="SignalP"/>
    </source>
</evidence>
<dbReference type="FunFam" id="1.10.510.10:FF:000554">
    <property type="entry name" value="Predicted protein"/>
    <property type="match status" value="1"/>
</dbReference>
<dbReference type="PROSITE" id="PS00107">
    <property type="entry name" value="PROTEIN_KINASE_ATP"/>
    <property type="match status" value="1"/>
</dbReference>
<dbReference type="InterPro" id="IPR038178">
    <property type="entry name" value="Kringle_sf"/>
</dbReference>
<keyword evidence="10 21" id="KW-0547">Nucleotide-binding</keyword>
<dbReference type="GO" id="GO:0043235">
    <property type="term" value="C:receptor complex"/>
    <property type="evidence" value="ECO:0007669"/>
    <property type="project" value="TreeGrafter"/>
</dbReference>
<evidence type="ECO:0000256" key="21">
    <source>
        <dbReference type="PROSITE-ProRule" id="PRU10141"/>
    </source>
</evidence>
<dbReference type="RefSeq" id="XP_014239901.1">
    <property type="nucleotide sequence ID" value="XM_014384415.2"/>
</dbReference>
<evidence type="ECO:0000259" key="24">
    <source>
        <dbReference type="PROSITE" id="PS50011"/>
    </source>
</evidence>
<keyword evidence="11" id="KW-0418">Kinase</keyword>
<dbReference type="InterPro" id="IPR018056">
    <property type="entry name" value="Kringle_CS"/>
</dbReference>
<dbReference type="GO" id="GO:0004714">
    <property type="term" value="F:transmembrane receptor protein tyrosine kinase activity"/>
    <property type="evidence" value="ECO:0007669"/>
    <property type="project" value="UniProtKB-EC"/>
</dbReference>
<keyword evidence="5" id="KW-0597">Phosphoprotein</keyword>
<evidence type="ECO:0000259" key="26">
    <source>
        <dbReference type="PROSITE" id="PS50070"/>
    </source>
</evidence>
<evidence type="ECO:0000256" key="18">
    <source>
        <dbReference type="ARBA" id="ARBA00023180"/>
    </source>
</evidence>
<dbReference type="InterPro" id="IPR001245">
    <property type="entry name" value="Ser-Thr/Tyr_kinase_cat_dom"/>
</dbReference>
<dbReference type="PRINTS" id="PR00109">
    <property type="entry name" value="TYRKINASE"/>
</dbReference>
<dbReference type="Pfam" id="PF01392">
    <property type="entry name" value="Fz"/>
    <property type="match status" value="1"/>
</dbReference>
<keyword evidence="7" id="KW-0808">Transferase</keyword>